<feature type="domain" description="FAD-binding" evidence="5">
    <location>
        <begin position="279"/>
        <end position="351"/>
    </location>
</feature>
<keyword evidence="2" id="KW-0285">Flavoprotein</keyword>
<reference evidence="6" key="1">
    <citation type="submission" date="2020-03" db="EMBL/GenBank/DDBJ databases">
        <title>Draft sequencing of Paenibacilllus sp. S3N08.</title>
        <authorList>
            <person name="Kim D.-U."/>
        </authorList>
    </citation>
    <scope>NUCLEOTIDE SEQUENCE</scope>
    <source>
        <strain evidence="6">S3N08</strain>
    </source>
</reference>
<dbReference type="PANTHER" id="PTHR46496:SF1">
    <property type="entry name" value="ZEAXANTHIN EPOXIDASE, CHLOROPLASTIC"/>
    <property type="match status" value="1"/>
</dbReference>
<feature type="domain" description="FAD-binding" evidence="5">
    <location>
        <begin position="10"/>
        <end position="172"/>
    </location>
</feature>
<evidence type="ECO:0000259" key="5">
    <source>
        <dbReference type="Pfam" id="PF01494"/>
    </source>
</evidence>
<dbReference type="InterPro" id="IPR036188">
    <property type="entry name" value="FAD/NAD-bd_sf"/>
</dbReference>
<evidence type="ECO:0000313" key="6">
    <source>
        <dbReference type="EMBL" id="NHN30657.1"/>
    </source>
</evidence>
<comment type="caution">
    <text evidence="6">The sequence shown here is derived from an EMBL/GenBank/DDBJ whole genome shotgun (WGS) entry which is preliminary data.</text>
</comment>
<accession>A0ABX0J713</accession>
<dbReference type="EMBL" id="JAAOIW010000004">
    <property type="protein sequence ID" value="NHN30657.1"/>
    <property type="molecule type" value="Genomic_DNA"/>
</dbReference>
<keyword evidence="7" id="KW-1185">Reference proteome</keyword>
<dbReference type="Gene3D" id="3.50.50.60">
    <property type="entry name" value="FAD/NAD(P)-binding domain"/>
    <property type="match status" value="1"/>
</dbReference>
<protein>
    <submittedName>
        <fullName evidence="6">NAD(P)-binding protein</fullName>
    </submittedName>
</protein>
<evidence type="ECO:0000256" key="1">
    <source>
        <dbReference type="ARBA" id="ARBA00001974"/>
    </source>
</evidence>
<dbReference type="SUPFAM" id="SSF51905">
    <property type="entry name" value="FAD/NAD(P)-binding domain"/>
    <property type="match status" value="1"/>
</dbReference>
<organism evidence="6 7">
    <name type="scientific">Paenibacillus agricola</name>
    <dbReference type="NCBI Taxonomy" id="2716264"/>
    <lineage>
        <taxon>Bacteria</taxon>
        <taxon>Bacillati</taxon>
        <taxon>Bacillota</taxon>
        <taxon>Bacilli</taxon>
        <taxon>Bacillales</taxon>
        <taxon>Paenibacillaceae</taxon>
        <taxon>Paenibacillus</taxon>
    </lineage>
</organism>
<dbReference type="PANTHER" id="PTHR46496">
    <property type="match status" value="1"/>
</dbReference>
<evidence type="ECO:0000256" key="3">
    <source>
        <dbReference type="ARBA" id="ARBA00022827"/>
    </source>
</evidence>
<dbReference type="Pfam" id="PF01494">
    <property type="entry name" value="FAD_binding_3"/>
    <property type="match status" value="2"/>
</dbReference>
<evidence type="ECO:0000256" key="2">
    <source>
        <dbReference type="ARBA" id="ARBA00022630"/>
    </source>
</evidence>
<dbReference type="RefSeq" id="WP_166149947.1">
    <property type="nucleotide sequence ID" value="NZ_JAAOIW010000004.1"/>
</dbReference>
<keyword evidence="4" id="KW-0560">Oxidoreductase</keyword>
<comment type="cofactor">
    <cofactor evidence="1">
        <name>FAD</name>
        <dbReference type="ChEBI" id="CHEBI:57692"/>
    </cofactor>
</comment>
<proteinExistence type="predicted"/>
<name>A0ABX0J713_9BACL</name>
<sequence>MERSRPAPPKVLVIGAGIGGLCAAIALQDAGWQVSVYERSSAIRQAGAGIVLAANAMKVLQKLGVADQVRAQGAAVGKAEIRTWQGKLLVDLPTKQQSELYGTFSYIIHRAALQAILMEQLGDTPVVQFNKKLVSWKQERHNVTVKFADGSHAEGDLLIGADGIRSVVRQQLLGAAPLRYSGFTALRGISDFADERYPMKVGGGFEAWGPGKRFGYTHLGGGQIYWFAAINSPAGIICPAGVRKQVALGHLRGWVQPIEAVIAATHESSILSHDIYDSAPVRRWTEGRVALLGDAAHPMLPNLGQGGAQAMEDAWVLAQCLQEQVSAADVPAALQLYEQQRIPRTTKVVVQSRRMARLVQMDNAAFIGVRNLMLRMIPASMQIKRLDWLVGHDV</sequence>
<evidence type="ECO:0000313" key="7">
    <source>
        <dbReference type="Proteomes" id="UP001165962"/>
    </source>
</evidence>
<dbReference type="InterPro" id="IPR002938">
    <property type="entry name" value="FAD-bd"/>
</dbReference>
<evidence type="ECO:0000256" key="4">
    <source>
        <dbReference type="ARBA" id="ARBA00023002"/>
    </source>
</evidence>
<gene>
    <name evidence="6" type="ORF">G9U52_12520</name>
</gene>
<keyword evidence="3" id="KW-0274">FAD</keyword>
<dbReference type="PRINTS" id="PR00420">
    <property type="entry name" value="RNGMNOXGNASE"/>
</dbReference>
<dbReference type="Proteomes" id="UP001165962">
    <property type="component" value="Unassembled WGS sequence"/>
</dbReference>